<dbReference type="RefSeq" id="WP_307346730.1">
    <property type="nucleotide sequence ID" value="NZ_JAUSUD010000039.1"/>
</dbReference>
<dbReference type="Proteomes" id="UP001234495">
    <property type="component" value="Unassembled WGS sequence"/>
</dbReference>
<name>A0ABT9ZQB3_9BACI</name>
<reference evidence="1 2" key="1">
    <citation type="submission" date="2023-07" db="EMBL/GenBank/DDBJ databases">
        <title>Genomic Encyclopedia of Type Strains, Phase IV (KMG-IV): sequencing the most valuable type-strain genomes for metagenomic binning, comparative biology and taxonomic classification.</title>
        <authorList>
            <person name="Goeker M."/>
        </authorList>
    </citation>
    <scope>NUCLEOTIDE SEQUENCE [LARGE SCALE GENOMIC DNA]</scope>
    <source>
        <strain evidence="1 2">DSM 29005</strain>
    </source>
</reference>
<gene>
    <name evidence="1" type="ORF">J2S19_004767</name>
</gene>
<sequence length="65" mass="7296">MQYKYLTEITGMFQSKEISIPSFSTRQLANNDTYKDVIGEIKANTRPSIKELIGVASIVPATMQQ</sequence>
<organism evidence="1 2">
    <name type="scientific">Metabacillus malikii</name>
    <dbReference type="NCBI Taxonomy" id="1504265"/>
    <lineage>
        <taxon>Bacteria</taxon>
        <taxon>Bacillati</taxon>
        <taxon>Bacillota</taxon>
        <taxon>Bacilli</taxon>
        <taxon>Bacillales</taxon>
        <taxon>Bacillaceae</taxon>
        <taxon>Metabacillus</taxon>
    </lineage>
</organism>
<protein>
    <submittedName>
        <fullName evidence="1">Uncharacterized protein</fullName>
    </submittedName>
</protein>
<proteinExistence type="predicted"/>
<dbReference type="EMBL" id="JAUSUD010000039">
    <property type="protein sequence ID" value="MDQ0233420.1"/>
    <property type="molecule type" value="Genomic_DNA"/>
</dbReference>
<evidence type="ECO:0000313" key="2">
    <source>
        <dbReference type="Proteomes" id="UP001234495"/>
    </source>
</evidence>
<keyword evidence="2" id="KW-1185">Reference proteome</keyword>
<comment type="caution">
    <text evidence="1">The sequence shown here is derived from an EMBL/GenBank/DDBJ whole genome shotgun (WGS) entry which is preliminary data.</text>
</comment>
<accession>A0ABT9ZQB3</accession>
<evidence type="ECO:0000313" key="1">
    <source>
        <dbReference type="EMBL" id="MDQ0233420.1"/>
    </source>
</evidence>